<reference evidence="1" key="1">
    <citation type="submission" date="2021-06" db="EMBL/GenBank/DDBJ databases">
        <title>Parelaphostrongylus tenuis whole genome reference sequence.</title>
        <authorList>
            <person name="Garwood T.J."/>
            <person name="Larsen P.A."/>
            <person name="Fountain-Jones N.M."/>
            <person name="Garbe J.R."/>
            <person name="Macchietto M.G."/>
            <person name="Kania S.A."/>
            <person name="Gerhold R.W."/>
            <person name="Richards J.E."/>
            <person name="Wolf T.M."/>
        </authorList>
    </citation>
    <scope>NUCLEOTIDE SEQUENCE</scope>
    <source>
        <strain evidence="1">MNPRO001-30</strain>
        <tissue evidence="1">Meninges</tissue>
    </source>
</reference>
<evidence type="ECO:0000313" key="1">
    <source>
        <dbReference type="EMBL" id="KAJ1364911.1"/>
    </source>
</evidence>
<organism evidence="1 2">
    <name type="scientific">Parelaphostrongylus tenuis</name>
    <name type="common">Meningeal worm</name>
    <dbReference type="NCBI Taxonomy" id="148309"/>
    <lineage>
        <taxon>Eukaryota</taxon>
        <taxon>Metazoa</taxon>
        <taxon>Ecdysozoa</taxon>
        <taxon>Nematoda</taxon>
        <taxon>Chromadorea</taxon>
        <taxon>Rhabditida</taxon>
        <taxon>Rhabditina</taxon>
        <taxon>Rhabditomorpha</taxon>
        <taxon>Strongyloidea</taxon>
        <taxon>Metastrongylidae</taxon>
        <taxon>Parelaphostrongylus</taxon>
    </lineage>
</organism>
<sequence length="114" mass="12315">MTRKSTSTPPYSPIVWKVDEKNKQNCIIVGDTVTGICTKMMRAGPMACDTTMMGVKAIPANHTSISGTLSTTNIIMANWPRMMWQSVADRALQMLVLGPFGSHFFSATATVSGS</sequence>
<dbReference type="AlphaFoldDB" id="A0AAD5N8E2"/>
<comment type="caution">
    <text evidence="1">The sequence shown here is derived from an EMBL/GenBank/DDBJ whole genome shotgun (WGS) entry which is preliminary data.</text>
</comment>
<name>A0AAD5N8E2_PARTN</name>
<gene>
    <name evidence="1" type="ORF">KIN20_025102</name>
</gene>
<dbReference type="EMBL" id="JAHQIW010005103">
    <property type="protein sequence ID" value="KAJ1364911.1"/>
    <property type="molecule type" value="Genomic_DNA"/>
</dbReference>
<protein>
    <submittedName>
        <fullName evidence="1">Uncharacterized protein</fullName>
    </submittedName>
</protein>
<evidence type="ECO:0000313" key="2">
    <source>
        <dbReference type="Proteomes" id="UP001196413"/>
    </source>
</evidence>
<keyword evidence="2" id="KW-1185">Reference proteome</keyword>
<dbReference type="Proteomes" id="UP001196413">
    <property type="component" value="Unassembled WGS sequence"/>
</dbReference>
<proteinExistence type="predicted"/>
<accession>A0AAD5N8E2</accession>